<feature type="domain" description="Rhodopsin" evidence="8">
    <location>
        <begin position="36"/>
        <end position="272"/>
    </location>
</feature>
<feature type="region of interest" description="Disordered" evidence="6">
    <location>
        <begin position="443"/>
        <end position="506"/>
    </location>
</feature>
<feature type="transmembrane region" description="Helical" evidence="7">
    <location>
        <begin position="207"/>
        <end position="226"/>
    </location>
</feature>
<comment type="similarity">
    <text evidence="5">Belongs to the SAT4 family.</text>
</comment>
<feature type="compositionally biased region" description="Basic and acidic residues" evidence="6">
    <location>
        <begin position="468"/>
        <end position="483"/>
    </location>
</feature>
<keyword evidence="10" id="KW-1185">Reference proteome</keyword>
<name>A0A9P4IEA5_9PEZI</name>
<dbReference type="InterPro" id="IPR049326">
    <property type="entry name" value="Rhodopsin_dom_fungi"/>
</dbReference>
<feature type="compositionally biased region" description="Low complexity" evidence="6">
    <location>
        <begin position="443"/>
        <end position="458"/>
    </location>
</feature>
<proteinExistence type="inferred from homology"/>
<feature type="transmembrane region" description="Helical" evidence="7">
    <location>
        <begin position="20"/>
        <end position="40"/>
    </location>
</feature>
<evidence type="ECO:0000259" key="8">
    <source>
        <dbReference type="Pfam" id="PF20684"/>
    </source>
</evidence>
<reference evidence="9" key="1">
    <citation type="journal article" date="2020" name="Stud. Mycol.">
        <title>101 Dothideomycetes genomes: a test case for predicting lifestyles and emergence of pathogens.</title>
        <authorList>
            <person name="Haridas S."/>
            <person name="Albert R."/>
            <person name="Binder M."/>
            <person name="Bloem J."/>
            <person name="Labutti K."/>
            <person name="Salamov A."/>
            <person name="Andreopoulos B."/>
            <person name="Baker S."/>
            <person name="Barry K."/>
            <person name="Bills G."/>
            <person name="Bluhm B."/>
            <person name="Cannon C."/>
            <person name="Castanera R."/>
            <person name="Culley D."/>
            <person name="Daum C."/>
            <person name="Ezra D."/>
            <person name="Gonzalez J."/>
            <person name="Henrissat B."/>
            <person name="Kuo A."/>
            <person name="Liang C."/>
            <person name="Lipzen A."/>
            <person name="Lutzoni F."/>
            <person name="Magnuson J."/>
            <person name="Mondo S."/>
            <person name="Nolan M."/>
            <person name="Ohm R."/>
            <person name="Pangilinan J."/>
            <person name="Park H.-J."/>
            <person name="Ramirez L."/>
            <person name="Alfaro M."/>
            <person name="Sun H."/>
            <person name="Tritt A."/>
            <person name="Yoshinaga Y."/>
            <person name="Zwiers L.-H."/>
            <person name="Turgeon B."/>
            <person name="Goodwin S."/>
            <person name="Spatafora J."/>
            <person name="Crous P."/>
            <person name="Grigoriev I."/>
        </authorList>
    </citation>
    <scope>NUCLEOTIDE SEQUENCE</scope>
    <source>
        <strain evidence="9">CBS 133067</strain>
    </source>
</reference>
<evidence type="ECO:0000313" key="10">
    <source>
        <dbReference type="Proteomes" id="UP000799772"/>
    </source>
</evidence>
<evidence type="ECO:0000256" key="2">
    <source>
        <dbReference type="ARBA" id="ARBA00022692"/>
    </source>
</evidence>
<evidence type="ECO:0000256" key="5">
    <source>
        <dbReference type="ARBA" id="ARBA00038359"/>
    </source>
</evidence>
<protein>
    <recommendedName>
        <fullName evidence="8">Rhodopsin domain-containing protein</fullName>
    </recommendedName>
</protein>
<evidence type="ECO:0000313" key="9">
    <source>
        <dbReference type="EMBL" id="KAF2097474.1"/>
    </source>
</evidence>
<gene>
    <name evidence="9" type="ORF">NA57DRAFT_77731</name>
</gene>
<sequence>MAPSVGLGTEGPVQRGWDLWIVSVVMVIVAGIFVIARFLERARRQGLGVDDYVILAALISSVLLSVTEIEAVVHGYGRHSATLPHAQVIIGLKWFFAAQVVYKLVITLDKVAILCMYYRIFQVNQGFRIAAHCVNAFIILSGIAYILATIFQCTPVSGTWNKTINPKCINSEAFWISYATINIFTDLVLLILPVRQVMRLKLSRLEKLGLCLVFCTGCFATVTSIVRTTTLASSAHDKDPTWGPLPATVWSVIEANAGIIAACLPTLRHPFALVFGPLVPQRFRPSAQGSGGQYNRSGGNGSNHRSGRSGRNSGLQQLSDNTAVEGSRGSFPTKSGDKTFEPYAYGYELDGHSSMEEQNAPSDSDSGPIVLQHPEDHKMVDIRPGQAYTTPYSHRTRNAPQQQEHLNPPLGKQGEIYVESDVNISVSHTSDERLDRMTSEGRGYYSYSGSGLRSGAGRQYSISASRTTSRDRERVEREAERQRSAGRAEPMPERDLGKEYYLRDIM</sequence>
<dbReference type="PANTHER" id="PTHR33048">
    <property type="entry name" value="PTH11-LIKE INTEGRAL MEMBRANE PROTEIN (AFU_ORTHOLOGUE AFUA_5G11245)"/>
    <property type="match status" value="1"/>
</dbReference>
<dbReference type="Pfam" id="PF20684">
    <property type="entry name" value="Fung_rhodopsin"/>
    <property type="match status" value="1"/>
</dbReference>
<dbReference type="EMBL" id="ML978128">
    <property type="protein sequence ID" value="KAF2097474.1"/>
    <property type="molecule type" value="Genomic_DNA"/>
</dbReference>
<evidence type="ECO:0000256" key="1">
    <source>
        <dbReference type="ARBA" id="ARBA00004141"/>
    </source>
</evidence>
<feature type="transmembrane region" description="Helical" evidence="7">
    <location>
        <begin position="52"/>
        <end position="74"/>
    </location>
</feature>
<feature type="compositionally biased region" description="Polar residues" evidence="6">
    <location>
        <begin position="315"/>
        <end position="324"/>
    </location>
</feature>
<keyword evidence="4 7" id="KW-0472">Membrane</keyword>
<feature type="transmembrane region" description="Helical" evidence="7">
    <location>
        <begin position="175"/>
        <end position="195"/>
    </location>
</feature>
<comment type="caution">
    <text evidence="9">The sequence shown here is derived from an EMBL/GenBank/DDBJ whole genome shotgun (WGS) entry which is preliminary data.</text>
</comment>
<keyword evidence="3 7" id="KW-1133">Transmembrane helix</keyword>
<organism evidence="9 10">
    <name type="scientific">Rhizodiscina lignyota</name>
    <dbReference type="NCBI Taxonomy" id="1504668"/>
    <lineage>
        <taxon>Eukaryota</taxon>
        <taxon>Fungi</taxon>
        <taxon>Dikarya</taxon>
        <taxon>Ascomycota</taxon>
        <taxon>Pezizomycotina</taxon>
        <taxon>Dothideomycetes</taxon>
        <taxon>Pleosporomycetidae</taxon>
        <taxon>Aulographales</taxon>
        <taxon>Rhizodiscinaceae</taxon>
        <taxon>Rhizodiscina</taxon>
    </lineage>
</organism>
<accession>A0A9P4IEA5</accession>
<evidence type="ECO:0000256" key="7">
    <source>
        <dbReference type="SAM" id="Phobius"/>
    </source>
</evidence>
<dbReference type="OrthoDB" id="5278984at2759"/>
<evidence type="ECO:0000256" key="3">
    <source>
        <dbReference type="ARBA" id="ARBA00022989"/>
    </source>
</evidence>
<keyword evidence="2 7" id="KW-0812">Transmembrane</keyword>
<dbReference type="GO" id="GO:0016020">
    <property type="term" value="C:membrane"/>
    <property type="evidence" value="ECO:0007669"/>
    <property type="project" value="UniProtKB-SubCell"/>
</dbReference>
<dbReference type="InterPro" id="IPR052337">
    <property type="entry name" value="SAT4-like"/>
</dbReference>
<dbReference type="AlphaFoldDB" id="A0A9P4IEA5"/>
<feature type="transmembrane region" description="Helical" evidence="7">
    <location>
        <begin position="129"/>
        <end position="151"/>
    </location>
</feature>
<dbReference type="Proteomes" id="UP000799772">
    <property type="component" value="Unassembled WGS sequence"/>
</dbReference>
<feature type="compositionally biased region" description="Basic and acidic residues" evidence="6">
    <location>
        <begin position="490"/>
        <end position="506"/>
    </location>
</feature>
<evidence type="ECO:0000256" key="6">
    <source>
        <dbReference type="SAM" id="MobiDB-lite"/>
    </source>
</evidence>
<feature type="transmembrane region" description="Helical" evidence="7">
    <location>
        <begin position="94"/>
        <end position="117"/>
    </location>
</feature>
<feature type="region of interest" description="Disordered" evidence="6">
    <location>
        <begin position="285"/>
        <end position="340"/>
    </location>
</feature>
<comment type="subcellular location">
    <subcellularLocation>
        <location evidence="1">Membrane</location>
        <topology evidence="1">Multi-pass membrane protein</topology>
    </subcellularLocation>
</comment>
<dbReference type="PANTHER" id="PTHR33048:SF47">
    <property type="entry name" value="INTEGRAL MEMBRANE PROTEIN-RELATED"/>
    <property type="match status" value="1"/>
</dbReference>
<evidence type="ECO:0000256" key="4">
    <source>
        <dbReference type="ARBA" id="ARBA00023136"/>
    </source>
</evidence>